<keyword evidence="9 10" id="KW-0998">Cell outer membrane</keyword>
<dbReference type="Gene3D" id="2.40.170.20">
    <property type="entry name" value="TonB-dependent receptor, beta-barrel domain"/>
    <property type="match status" value="1"/>
</dbReference>
<evidence type="ECO:0000256" key="8">
    <source>
        <dbReference type="ARBA" id="ARBA00023170"/>
    </source>
</evidence>
<protein>
    <submittedName>
        <fullName evidence="15">Outer membrane ferric siderophore receptor</fullName>
    </submittedName>
</protein>
<keyword evidence="12" id="KW-0732">Signal</keyword>
<feature type="domain" description="TonB-dependent receptor plug" evidence="14">
    <location>
        <begin position="62"/>
        <end position="160"/>
    </location>
</feature>
<organism evidence="15 16">
    <name type="scientific">Thioclava marina</name>
    <dbReference type="NCBI Taxonomy" id="1915077"/>
    <lineage>
        <taxon>Bacteria</taxon>
        <taxon>Pseudomonadati</taxon>
        <taxon>Pseudomonadota</taxon>
        <taxon>Alphaproteobacteria</taxon>
        <taxon>Rhodobacterales</taxon>
        <taxon>Paracoccaceae</taxon>
        <taxon>Thioclava</taxon>
    </lineage>
</organism>
<evidence type="ECO:0000313" key="15">
    <source>
        <dbReference type="EMBL" id="OOY11974.1"/>
    </source>
</evidence>
<evidence type="ECO:0000256" key="2">
    <source>
        <dbReference type="ARBA" id="ARBA00009810"/>
    </source>
</evidence>
<evidence type="ECO:0000256" key="7">
    <source>
        <dbReference type="ARBA" id="ARBA00023136"/>
    </source>
</evidence>
<evidence type="ECO:0000256" key="3">
    <source>
        <dbReference type="ARBA" id="ARBA00022448"/>
    </source>
</evidence>
<feature type="chain" id="PRO_5045658159" evidence="12">
    <location>
        <begin position="24"/>
        <end position="703"/>
    </location>
</feature>
<dbReference type="InterPro" id="IPR039426">
    <property type="entry name" value="TonB-dep_rcpt-like"/>
</dbReference>
<keyword evidence="3 10" id="KW-0813">Transport</keyword>
<comment type="subcellular location">
    <subcellularLocation>
        <location evidence="1 10">Cell outer membrane</location>
        <topology evidence="1 10">Multi-pass membrane protein</topology>
    </subcellularLocation>
</comment>
<keyword evidence="6 11" id="KW-0798">TonB box</keyword>
<accession>A0ABX3MP36</accession>
<comment type="caution">
    <text evidence="15">The sequence shown here is derived from an EMBL/GenBank/DDBJ whole genome shotgun (WGS) entry which is preliminary data.</text>
</comment>
<keyword evidence="16" id="KW-1185">Reference proteome</keyword>
<reference evidence="15 16" key="1">
    <citation type="submission" date="2016-11" db="EMBL/GenBank/DDBJ databases">
        <title>A multilocus sequence analysis scheme for characterization of bacteria in the genus Thioclava.</title>
        <authorList>
            <person name="Liu Y."/>
            <person name="Shao Z."/>
        </authorList>
    </citation>
    <scope>NUCLEOTIDE SEQUENCE [LARGE SCALE GENOMIC DNA]</scope>
    <source>
        <strain evidence="15 16">11.10-0-13</strain>
    </source>
</reference>
<keyword evidence="7 10" id="KW-0472">Membrane</keyword>
<evidence type="ECO:0000256" key="4">
    <source>
        <dbReference type="ARBA" id="ARBA00022452"/>
    </source>
</evidence>
<keyword evidence="4 10" id="KW-1134">Transmembrane beta strand</keyword>
<evidence type="ECO:0000256" key="10">
    <source>
        <dbReference type="PROSITE-ProRule" id="PRU01360"/>
    </source>
</evidence>
<dbReference type="InterPro" id="IPR000531">
    <property type="entry name" value="Beta-barrel_TonB"/>
</dbReference>
<feature type="domain" description="TonB-dependent receptor-like beta-barrel" evidence="13">
    <location>
        <begin position="267"/>
        <end position="671"/>
    </location>
</feature>
<dbReference type="Pfam" id="PF07715">
    <property type="entry name" value="Plug"/>
    <property type="match status" value="1"/>
</dbReference>
<dbReference type="Proteomes" id="UP000242224">
    <property type="component" value="Unassembled WGS sequence"/>
</dbReference>
<evidence type="ECO:0000259" key="13">
    <source>
        <dbReference type="Pfam" id="PF00593"/>
    </source>
</evidence>
<dbReference type="InterPro" id="IPR010105">
    <property type="entry name" value="TonB_sidphr_rcpt"/>
</dbReference>
<dbReference type="Gene3D" id="2.170.130.10">
    <property type="entry name" value="TonB-dependent receptor, plug domain"/>
    <property type="match status" value="1"/>
</dbReference>
<dbReference type="PANTHER" id="PTHR32552:SF74">
    <property type="entry name" value="HYDROXAMATE SIDEROPHORE RECEPTOR FHUE"/>
    <property type="match status" value="1"/>
</dbReference>
<dbReference type="NCBIfam" id="TIGR01783">
    <property type="entry name" value="TonB-siderophor"/>
    <property type="match status" value="1"/>
</dbReference>
<dbReference type="Pfam" id="PF00593">
    <property type="entry name" value="TonB_dep_Rec_b-barrel"/>
    <property type="match status" value="1"/>
</dbReference>
<feature type="signal peptide" evidence="12">
    <location>
        <begin position="1"/>
        <end position="23"/>
    </location>
</feature>
<name>A0ABX3MP36_9RHOB</name>
<evidence type="ECO:0000256" key="9">
    <source>
        <dbReference type="ARBA" id="ARBA00023237"/>
    </source>
</evidence>
<evidence type="ECO:0000256" key="11">
    <source>
        <dbReference type="RuleBase" id="RU003357"/>
    </source>
</evidence>
<sequence>MITWQMRIVLTMTTALCAPGAMAQDMFQLDEITVTGSSYKTEGTGSYRSGLISVGEKAAMTPREVPQSTTVVTYQQIEDGGYSALETAMEDTPGIMVLNNDVGRSSLFSRGFEFDYLYYDGLPAPVSSIYGTQPDLSIVDHIEVLKGPSGLFIGTGSPAGSVNMRLKQADRTDPGGYVSFDLDSTGHARAEADFGGKLNANGSLRGRMVVAYGDGDGFVDQQTNGVKQVYGTLAWDITPDTEATLSLSHMERDISPYNGLPSYADGSLLWIDPQATTAADWNRFDNQVTDVIAAIEHRFGAGARVKFSLRNSHQTGDFLYAYAGSAAAPDNTVSKLSWLARDFEQDSLAADLHVELPFTVGGWDGMAIVGADAQRTTSRVLQDRGAFTGSFDLEEWDVSGVARPTVDYTSATASRTDSTTNSRGLYAQTRIKPTEALTLIAGARLSWYDTRTHDLVANTISRSSEDGHVTPFAGFTYDISTATTLYASYSEIFQPQDQLDASGNVIDPLEGSQYEIGTKSEFANGLSLSAALFQLEQKNRALQPSGSSSYVAQEKVRVRGFEVEAAGEIGEHWHLAGGYTYSESKYLNGPTEGNVFSTYTPKHMIKLTAEYEVTEGVLDGWSFGGRLKAVSGFSSVSRGTTLSAPGYGVVDLTAAKELPGDTELRLSVNNVFDKDYYSRVGGTSVFNFRGEPRSVNLSLKKRF</sequence>
<dbReference type="InterPro" id="IPR037066">
    <property type="entry name" value="Plug_dom_sf"/>
</dbReference>
<dbReference type="RefSeq" id="WP_078574626.1">
    <property type="nucleotide sequence ID" value="NZ_MPZS01000002.1"/>
</dbReference>
<dbReference type="InterPro" id="IPR036942">
    <property type="entry name" value="Beta-barrel_TonB_sf"/>
</dbReference>
<dbReference type="EMBL" id="MPZS01000002">
    <property type="protein sequence ID" value="OOY11974.1"/>
    <property type="molecule type" value="Genomic_DNA"/>
</dbReference>
<dbReference type="PROSITE" id="PS52016">
    <property type="entry name" value="TONB_DEPENDENT_REC_3"/>
    <property type="match status" value="1"/>
</dbReference>
<evidence type="ECO:0000256" key="5">
    <source>
        <dbReference type="ARBA" id="ARBA00022692"/>
    </source>
</evidence>
<proteinExistence type="inferred from homology"/>
<dbReference type="CDD" id="cd01347">
    <property type="entry name" value="ligand_gated_channel"/>
    <property type="match status" value="1"/>
</dbReference>
<evidence type="ECO:0000313" key="16">
    <source>
        <dbReference type="Proteomes" id="UP000242224"/>
    </source>
</evidence>
<evidence type="ECO:0000259" key="14">
    <source>
        <dbReference type="Pfam" id="PF07715"/>
    </source>
</evidence>
<keyword evidence="5 10" id="KW-0812">Transmembrane</keyword>
<evidence type="ECO:0000256" key="1">
    <source>
        <dbReference type="ARBA" id="ARBA00004571"/>
    </source>
</evidence>
<dbReference type="PANTHER" id="PTHR32552">
    <property type="entry name" value="FERRICHROME IRON RECEPTOR-RELATED"/>
    <property type="match status" value="1"/>
</dbReference>
<dbReference type="SUPFAM" id="SSF56935">
    <property type="entry name" value="Porins"/>
    <property type="match status" value="1"/>
</dbReference>
<evidence type="ECO:0000256" key="12">
    <source>
        <dbReference type="SAM" id="SignalP"/>
    </source>
</evidence>
<dbReference type="InterPro" id="IPR012910">
    <property type="entry name" value="Plug_dom"/>
</dbReference>
<gene>
    <name evidence="15" type="ORF">BMG00_12950</name>
</gene>
<keyword evidence="8 15" id="KW-0675">Receptor</keyword>
<evidence type="ECO:0000256" key="6">
    <source>
        <dbReference type="ARBA" id="ARBA00023077"/>
    </source>
</evidence>
<comment type="similarity">
    <text evidence="2 10 11">Belongs to the TonB-dependent receptor family.</text>
</comment>